<sequence>MSQPTPRPLPPRMVLNLRTKAPISSKGTSAPFSATVTRKRTSSSQAAGIQEEGRRELPHKRLSVGSTGLWATESIRNFADYYDGFQESGPGHENSTGNEVAHDDTEVSMAANAGASGSNGGDEGDGGGGSDRGDDGGSEDDGQVIVTTPINYSSLALSSVLEEMLIFQCWQGKYLGRYILPIGSFKDVIKVGLSQRVTSGAKLMSYEETHLQSFRCILRYNPQLDHMIRTIGDQGQLGQII</sequence>
<evidence type="ECO:0000313" key="2">
    <source>
        <dbReference type="Proteomes" id="UP000814128"/>
    </source>
</evidence>
<reference evidence="1" key="1">
    <citation type="submission" date="2021-02" db="EMBL/GenBank/DDBJ databases">
        <authorList>
            <consortium name="DOE Joint Genome Institute"/>
            <person name="Ahrendt S."/>
            <person name="Looney B.P."/>
            <person name="Miyauchi S."/>
            <person name="Morin E."/>
            <person name="Drula E."/>
            <person name="Courty P.E."/>
            <person name="Chicoki N."/>
            <person name="Fauchery L."/>
            <person name="Kohler A."/>
            <person name="Kuo A."/>
            <person name="Labutti K."/>
            <person name="Pangilinan J."/>
            <person name="Lipzen A."/>
            <person name="Riley R."/>
            <person name="Andreopoulos W."/>
            <person name="He G."/>
            <person name="Johnson J."/>
            <person name="Barry K.W."/>
            <person name="Grigoriev I.V."/>
            <person name="Nagy L."/>
            <person name="Hibbett D."/>
            <person name="Henrissat B."/>
            <person name="Matheny P.B."/>
            <person name="Labbe J."/>
            <person name="Martin F."/>
        </authorList>
    </citation>
    <scope>NUCLEOTIDE SEQUENCE</scope>
    <source>
        <strain evidence="1">EC-137</strain>
    </source>
</reference>
<evidence type="ECO:0000313" key="1">
    <source>
        <dbReference type="EMBL" id="KAI0028541.1"/>
    </source>
</evidence>
<reference evidence="1" key="2">
    <citation type="journal article" date="2022" name="New Phytol.">
        <title>Evolutionary transition to the ectomycorrhizal habit in the genomes of a hyperdiverse lineage of mushroom-forming fungi.</title>
        <authorList>
            <person name="Looney B."/>
            <person name="Miyauchi S."/>
            <person name="Morin E."/>
            <person name="Drula E."/>
            <person name="Courty P.E."/>
            <person name="Kohler A."/>
            <person name="Kuo A."/>
            <person name="LaButti K."/>
            <person name="Pangilinan J."/>
            <person name="Lipzen A."/>
            <person name="Riley R."/>
            <person name="Andreopoulos W."/>
            <person name="He G."/>
            <person name="Johnson J."/>
            <person name="Nolan M."/>
            <person name="Tritt A."/>
            <person name="Barry K.W."/>
            <person name="Grigoriev I.V."/>
            <person name="Nagy L.G."/>
            <person name="Hibbett D."/>
            <person name="Henrissat B."/>
            <person name="Matheny P.B."/>
            <person name="Labbe J."/>
            <person name="Martin F.M."/>
        </authorList>
    </citation>
    <scope>NUCLEOTIDE SEQUENCE</scope>
    <source>
        <strain evidence="1">EC-137</strain>
    </source>
</reference>
<keyword evidence="2" id="KW-1185">Reference proteome</keyword>
<name>A0ACB8Q9Q8_9AGAM</name>
<gene>
    <name evidence="1" type="ORF">K488DRAFT_89643</name>
</gene>
<proteinExistence type="predicted"/>
<comment type="caution">
    <text evidence="1">The sequence shown here is derived from an EMBL/GenBank/DDBJ whole genome shotgun (WGS) entry which is preliminary data.</text>
</comment>
<dbReference type="EMBL" id="MU273744">
    <property type="protein sequence ID" value="KAI0028541.1"/>
    <property type="molecule type" value="Genomic_DNA"/>
</dbReference>
<protein>
    <submittedName>
        <fullName evidence="1">Uncharacterized protein</fullName>
    </submittedName>
</protein>
<accession>A0ACB8Q9Q8</accession>
<organism evidence="1 2">
    <name type="scientific">Vararia minispora EC-137</name>
    <dbReference type="NCBI Taxonomy" id="1314806"/>
    <lineage>
        <taxon>Eukaryota</taxon>
        <taxon>Fungi</taxon>
        <taxon>Dikarya</taxon>
        <taxon>Basidiomycota</taxon>
        <taxon>Agaricomycotina</taxon>
        <taxon>Agaricomycetes</taxon>
        <taxon>Russulales</taxon>
        <taxon>Lachnocladiaceae</taxon>
        <taxon>Vararia</taxon>
    </lineage>
</organism>
<dbReference type="Proteomes" id="UP000814128">
    <property type="component" value="Unassembled WGS sequence"/>
</dbReference>